<evidence type="ECO:0000259" key="2">
    <source>
        <dbReference type="Pfam" id="PF00089"/>
    </source>
</evidence>
<name>A0AAV4FRD2_9GAST</name>
<dbReference type="Pfam" id="PF00089">
    <property type="entry name" value="Trypsin"/>
    <property type="match status" value="1"/>
</dbReference>
<dbReference type="InterPro" id="IPR001254">
    <property type="entry name" value="Trypsin_dom"/>
</dbReference>
<keyword evidence="1" id="KW-1015">Disulfide bond</keyword>
<dbReference type="GO" id="GO:0006508">
    <property type="term" value="P:proteolysis"/>
    <property type="evidence" value="ECO:0007669"/>
    <property type="project" value="InterPro"/>
</dbReference>
<evidence type="ECO:0000313" key="3">
    <source>
        <dbReference type="EMBL" id="GFR74795.1"/>
    </source>
</evidence>
<dbReference type="InterPro" id="IPR043504">
    <property type="entry name" value="Peptidase_S1_PA_chymotrypsin"/>
</dbReference>
<dbReference type="EMBL" id="BMAT01000867">
    <property type="protein sequence ID" value="GFR74795.1"/>
    <property type="molecule type" value="Genomic_DNA"/>
</dbReference>
<dbReference type="InterPro" id="IPR018114">
    <property type="entry name" value="TRYPSIN_HIS"/>
</dbReference>
<comment type="caution">
    <text evidence="3">The sequence shown here is derived from an EMBL/GenBank/DDBJ whole genome shotgun (WGS) entry which is preliminary data.</text>
</comment>
<reference evidence="3 4" key="1">
    <citation type="journal article" date="2021" name="Elife">
        <title>Chloroplast acquisition without the gene transfer in kleptoplastic sea slugs, Plakobranchus ocellatus.</title>
        <authorList>
            <person name="Maeda T."/>
            <person name="Takahashi S."/>
            <person name="Yoshida T."/>
            <person name="Shimamura S."/>
            <person name="Takaki Y."/>
            <person name="Nagai Y."/>
            <person name="Toyoda A."/>
            <person name="Suzuki Y."/>
            <person name="Arimoto A."/>
            <person name="Ishii H."/>
            <person name="Satoh N."/>
            <person name="Nishiyama T."/>
            <person name="Hasebe M."/>
            <person name="Maruyama T."/>
            <person name="Minagawa J."/>
            <person name="Obokata J."/>
            <person name="Shigenobu S."/>
        </authorList>
    </citation>
    <scope>NUCLEOTIDE SEQUENCE [LARGE SCALE GENOMIC DNA]</scope>
</reference>
<keyword evidence="4" id="KW-1185">Reference proteome</keyword>
<dbReference type="Proteomes" id="UP000762676">
    <property type="component" value="Unassembled WGS sequence"/>
</dbReference>
<dbReference type="PANTHER" id="PTHR24252">
    <property type="entry name" value="ACROSIN-RELATED"/>
    <property type="match status" value="1"/>
</dbReference>
<feature type="domain" description="Peptidase S1" evidence="2">
    <location>
        <begin position="20"/>
        <end position="69"/>
    </location>
</feature>
<evidence type="ECO:0000256" key="1">
    <source>
        <dbReference type="ARBA" id="ARBA00023157"/>
    </source>
</evidence>
<organism evidence="3 4">
    <name type="scientific">Elysia marginata</name>
    <dbReference type="NCBI Taxonomy" id="1093978"/>
    <lineage>
        <taxon>Eukaryota</taxon>
        <taxon>Metazoa</taxon>
        <taxon>Spiralia</taxon>
        <taxon>Lophotrochozoa</taxon>
        <taxon>Mollusca</taxon>
        <taxon>Gastropoda</taxon>
        <taxon>Heterobranchia</taxon>
        <taxon>Euthyneura</taxon>
        <taxon>Panpulmonata</taxon>
        <taxon>Sacoglossa</taxon>
        <taxon>Placobranchoidea</taxon>
        <taxon>Plakobranchidae</taxon>
        <taxon>Elysia</taxon>
    </lineage>
</organism>
<dbReference type="PROSITE" id="PS00134">
    <property type="entry name" value="TRYPSIN_HIS"/>
    <property type="match status" value="1"/>
</dbReference>
<dbReference type="Gene3D" id="2.40.10.10">
    <property type="entry name" value="Trypsin-like serine proteases"/>
    <property type="match status" value="1"/>
</dbReference>
<protein>
    <submittedName>
        <fullName evidence="3">Chymotrypsin-like elastase family member 1</fullName>
    </submittedName>
</protein>
<dbReference type="AlphaFoldDB" id="A0AAV4FRD2"/>
<sequence length="71" mass="7785">MRPLMSDNGASELQATKLRIVGGTESVPYTWPSICSFMTDTGYHICGSTLVKNKAGVYYLVTAAHCIRQED</sequence>
<dbReference type="InterPro" id="IPR009003">
    <property type="entry name" value="Peptidase_S1_PA"/>
</dbReference>
<dbReference type="GO" id="GO:0004252">
    <property type="term" value="F:serine-type endopeptidase activity"/>
    <property type="evidence" value="ECO:0007669"/>
    <property type="project" value="InterPro"/>
</dbReference>
<evidence type="ECO:0000313" key="4">
    <source>
        <dbReference type="Proteomes" id="UP000762676"/>
    </source>
</evidence>
<proteinExistence type="predicted"/>
<gene>
    <name evidence="3" type="ORF">ElyMa_000438600</name>
</gene>
<accession>A0AAV4FRD2</accession>
<dbReference type="SUPFAM" id="SSF50494">
    <property type="entry name" value="Trypsin-like serine proteases"/>
    <property type="match status" value="1"/>
</dbReference>
<dbReference type="PANTHER" id="PTHR24252:SF7">
    <property type="entry name" value="HYALIN"/>
    <property type="match status" value="1"/>
</dbReference>